<protein>
    <submittedName>
        <fullName evidence="2">Uncharacterized protein</fullName>
    </submittedName>
</protein>
<dbReference type="HOGENOM" id="CLU_1944810_0_0_0"/>
<reference evidence="2 3" key="1">
    <citation type="journal article" date="2013" name="Nat. Biotechnol.">
        <title>Genome sequences of rare, uncultured bacteria obtained by differential coverage binning of multiple metagenomes.</title>
        <authorList>
            <person name="Albertsen M."/>
            <person name="Hugenholtz P."/>
            <person name="Skarshewski A."/>
            <person name="Nielsen K.L."/>
            <person name="Tyson G.W."/>
            <person name="Nielsen P.H."/>
        </authorList>
    </citation>
    <scope>NUCLEOTIDE SEQUENCE [LARGE SCALE GENOMIC DNA]</scope>
    <source>
        <strain evidence="2">TM71</strain>
    </source>
</reference>
<organism evidence="2 3">
    <name type="scientific">Candidatus Saccharimonas aalborgensis</name>
    <dbReference type="NCBI Taxonomy" id="1332188"/>
    <lineage>
        <taxon>Bacteria</taxon>
        <taxon>Candidatus Saccharimonadota</taxon>
        <taxon>Candidatus Saccharimonadia</taxon>
        <taxon>Candidatus Saccharimonadales</taxon>
        <taxon>Candidatus Saccharimonadaceae</taxon>
        <taxon>Candidatus Saccharimonas</taxon>
    </lineage>
</organism>
<name>R4PXV6_9BACT</name>
<gene>
    <name evidence="2" type="ORF">L336_0333</name>
</gene>
<dbReference type="InterPro" id="IPR045584">
    <property type="entry name" value="Pilin-like"/>
</dbReference>
<dbReference type="OrthoDB" id="5296638at2"/>
<dbReference type="SUPFAM" id="SSF54523">
    <property type="entry name" value="Pili subunits"/>
    <property type="match status" value="1"/>
</dbReference>
<keyword evidence="1" id="KW-1133">Transmembrane helix</keyword>
<dbReference type="EMBL" id="CP005957">
    <property type="protein sequence ID" value="AGL62041.1"/>
    <property type="molecule type" value="Genomic_DNA"/>
</dbReference>
<dbReference type="Pfam" id="PF07963">
    <property type="entry name" value="N_methyl"/>
    <property type="match status" value="1"/>
</dbReference>
<keyword evidence="3" id="KW-1185">Reference proteome</keyword>
<dbReference type="Proteomes" id="UP000013893">
    <property type="component" value="Chromosome"/>
</dbReference>
<dbReference type="KEGG" id="saal:L336_0333"/>
<dbReference type="AlphaFoldDB" id="R4PXV6"/>
<feature type="transmembrane region" description="Helical" evidence="1">
    <location>
        <begin position="12"/>
        <end position="33"/>
    </location>
</feature>
<evidence type="ECO:0000256" key="1">
    <source>
        <dbReference type="SAM" id="Phobius"/>
    </source>
</evidence>
<proteinExistence type="predicted"/>
<sequence length="138" mass="15491">MKSMKSIRQTRGFTVIELIVAIVLIGIAGWLFYSERLNADAIQRDSARKIAINAMYYNLEEVYYAKNNYYPTSIDSKVLRAMDPGLFTDPTGTSVGELGANYTYDGANCTPDGKCSGYTLRSIMEREADYVKKNRATK</sequence>
<keyword evidence="1" id="KW-0472">Membrane</keyword>
<evidence type="ECO:0000313" key="3">
    <source>
        <dbReference type="Proteomes" id="UP000013893"/>
    </source>
</evidence>
<accession>R4PXV6</accession>
<dbReference type="InterPro" id="IPR012902">
    <property type="entry name" value="N_methyl_site"/>
</dbReference>
<dbReference type="NCBIfam" id="TIGR02532">
    <property type="entry name" value="IV_pilin_GFxxxE"/>
    <property type="match status" value="1"/>
</dbReference>
<keyword evidence="1" id="KW-0812">Transmembrane</keyword>
<evidence type="ECO:0000313" key="2">
    <source>
        <dbReference type="EMBL" id="AGL62041.1"/>
    </source>
</evidence>
<dbReference type="Gene3D" id="3.30.700.10">
    <property type="entry name" value="Glycoprotein, Type 4 Pilin"/>
    <property type="match status" value="1"/>
</dbReference>
<dbReference type="STRING" id="1332188.L336_0333"/>